<dbReference type="PANTHER" id="PTHR41390:SF1">
    <property type="entry name" value="NADH-UBIQUINONE OXIDOREDUCTASE 213 KDA SUBUNIT"/>
    <property type="match status" value="1"/>
</dbReference>
<dbReference type="VEuPathDB" id="FungiDB:HMPREF1541_03628"/>
<keyword evidence="1" id="KW-0812">Transmembrane</keyword>
<accession>W2RZ07</accession>
<feature type="transmembrane region" description="Helical" evidence="1">
    <location>
        <begin position="87"/>
        <end position="104"/>
    </location>
</feature>
<dbReference type="OrthoDB" id="432685at2759"/>
<dbReference type="GeneID" id="19970967"/>
<keyword evidence="1" id="KW-1133">Transmembrane helix</keyword>
<dbReference type="STRING" id="1220924.W2RZ07"/>
<dbReference type="EMBL" id="KB822719">
    <property type="protein sequence ID" value="ETN41692.1"/>
    <property type="molecule type" value="Genomic_DNA"/>
</dbReference>
<evidence type="ECO:0000256" key="1">
    <source>
        <dbReference type="SAM" id="Phobius"/>
    </source>
</evidence>
<feature type="transmembrane region" description="Helical" evidence="1">
    <location>
        <begin position="48"/>
        <end position="67"/>
    </location>
</feature>
<keyword evidence="3" id="KW-1185">Reference proteome</keyword>
<evidence type="ECO:0000313" key="3">
    <source>
        <dbReference type="Proteomes" id="UP000030752"/>
    </source>
</evidence>
<protein>
    <submittedName>
        <fullName evidence="2">Uncharacterized protein</fullName>
    </submittedName>
</protein>
<dbReference type="AlphaFoldDB" id="W2RZ07"/>
<name>W2RZ07_CYPE1</name>
<gene>
    <name evidence="2" type="ORF">HMPREF1541_03628</name>
</gene>
<dbReference type="HOGENOM" id="CLU_094649_1_0_1"/>
<dbReference type="RefSeq" id="XP_008716201.1">
    <property type="nucleotide sequence ID" value="XM_008717979.1"/>
</dbReference>
<keyword evidence="1" id="KW-0472">Membrane</keyword>
<proteinExistence type="predicted"/>
<dbReference type="PANTHER" id="PTHR41390">
    <property type="entry name" value="CHROMOSOME 7, WHOLE GENOME SHOTGUN SEQUENCE"/>
    <property type="match status" value="1"/>
</dbReference>
<dbReference type="eggNOG" id="ENOG502S5WH">
    <property type="taxonomic scope" value="Eukaryota"/>
</dbReference>
<dbReference type="Proteomes" id="UP000030752">
    <property type="component" value="Unassembled WGS sequence"/>
</dbReference>
<organism evidence="2 3">
    <name type="scientific">Cyphellophora europaea (strain CBS 101466)</name>
    <name type="common">Phialophora europaea</name>
    <dbReference type="NCBI Taxonomy" id="1220924"/>
    <lineage>
        <taxon>Eukaryota</taxon>
        <taxon>Fungi</taxon>
        <taxon>Dikarya</taxon>
        <taxon>Ascomycota</taxon>
        <taxon>Pezizomycotina</taxon>
        <taxon>Eurotiomycetes</taxon>
        <taxon>Chaetothyriomycetidae</taxon>
        <taxon>Chaetothyriales</taxon>
        <taxon>Cyphellophoraceae</taxon>
        <taxon>Cyphellophora</taxon>
    </lineage>
</organism>
<sequence length="199" mass="21313">MSSKPDDGLSTHVLQPLGFAAKIGLATGITGFTGGGVYGFFRSAHPLPFAAAVGLSSGYYGASTIFMRGLFLDALPAADREKRSTKILATGLSGAVSGAVAGLWQRNPIWRPAGIIGLLTCTCQIAYSATYDRLNAEPDTTPFLERVSRSRWMPLKSVSDEDYETLIRARIDRLDTQITVVDGQIAALQQQKASVTSKR</sequence>
<reference evidence="2 3" key="1">
    <citation type="submission" date="2013-03" db="EMBL/GenBank/DDBJ databases">
        <title>The Genome Sequence of Phialophora europaea CBS 101466.</title>
        <authorList>
            <consortium name="The Broad Institute Genomics Platform"/>
            <person name="Cuomo C."/>
            <person name="de Hoog S."/>
            <person name="Gorbushina A."/>
            <person name="Walker B."/>
            <person name="Young S.K."/>
            <person name="Zeng Q."/>
            <person name="Gargeya S."/>
            <person name="Fitzgerald M."/>
            <person name="Haas B."/>
            <person name="Abouelleil A."/>
            <person name="Allen A.W."/>
            <person name="Alvarado L."/>
            <person name="Arachchi H.M."/>
            <person name="Berlin A.M."/>
            <person name="Chapman S.B."/>
            <person name="Gainer-Dewar J."/>
            <person name="Goldberg J."/>
            <person name="Griggs A."/>
            <person name="Gujja S."/>
            <person name="Hansen M."/>
            <person name="Howarth C."/>
            <person name="Imamovic A."/>
            <person name="Ireland A."/>
            <person name="Larimer J."/>
            <person name="McCowan C."/>
            <person name="Murphy C."/>
            <person name="Pearson M."/>
            <person name="Poon T.W."/>
            <person name="Priest M."/>
            <person name="Roberts A."/>
            <person name="Saif S."/>
            <person name="Shea T."/>
            <person name="Sisk P."/>
            <person name="Sykes S."/>
            <person name="Wortman J."/>
            <person name="Nusbaum C."/>
            <person name="Birren B."/>
        </authorList>
    </citation>
    <scope>NUCLEOTIDE SEQUENCE [LARGE SCALE GENOMIC DNA]</scope>
    <source>
        <strain evidence="2 3">CBS 101466</strain>
    </source>
</reference>
<evidence type="ECO:0000313" key="2">
    <source>
        <dbReference type="EMBL" id="ETN41692.1"/>
    </source>
</evidence>
<feature type="transmembrane region" description="Helical" evidence="1">
    <location>
        <begin position="20"/>
        <end position="41"/>
    </location>
</feature>
<dbReference type="InParanoid" id="W2RZ07"/>